<evidence type="ECO:0000313" key="1">
    <source>
        <dbReference type="EMBL" id="CAG8737907.1"/>
    </source>
</evidence>
<organism evidence="1 2">
    <name type="scientific">Funneliformis mosseae</name>
    <name type="common">Endomycorrhizal fungus</name>
    <name type="synonym">Glomus mosseae</name>
    <dbReference type="NCBI Taxonomy" id="27381"/>
    <lineage>
        <taxon>Eukaryota</taxon>
        <taxon>Fungi</taxon>
        <taxon>Fungi incertae sedis</taxon>
        <taxon>Mucoromycota</taxon>
        <taxon>Glomeromycotina</taxon>
        <taxon>Glomeromycetes</taxon>
        <taxon>Glomerales</taxon>
        <taxon>Glomeraceae</taxon>
        <taxon>Funneliformis</taxon>
    </lineage>
</organism>
<name>A0A9N9II02_FUNMO</name>
<dbReference type="Proteomes" id="UP000789375">
    <property type="component" value="Unassembled WGS sequence"/>
</dbReference>
<comment type="caution">
    <text evidence="1">The sequence shown here is derived from an EMBL/GenBank/DDBJ whole genome shotgun (WGS) entry which is preliminary data.</text>
</comment>
<accession>A0A9N9II02</accession>
<dbReference type="AlphaFoldDB" id="A0A9N9II02"/>
<sequence length="44" mass="4553">KTCILKNQACAVNSASPSTRPEVSPLVCYAVNSASPLQGPESPH</sequence>
<protein>
    <submittedName>
        <fullName evidence="1">15809_t:CDS:1</fullName>
    </submittedName>
</protein>
<dbReference type="EMBL" id="CAJVPP010019398">
    <property type="protein sequence ID" value="CAG8737907.1"/>
    <property type="molecule type" value="Genomic_DNA"/>
</dbReference>
<gene>
    <name evidence="1" type="ORF">FMOSSE_LOCUS15990</name>
</gene>
<reference evidence="1" key="1">
    <citation type="submission" date="2021-06" db="EMBL/GenBank/DDBJ databases">
        <authorList>
            <person name="Kallberg Y."/>
            <person name="Tangrot J."/>
            <person name="Rosling A."/>
        </authorList>
    </citation>
    <scope>NUCLEOTIDE SEQUENCE</scope>
    <source>
        <strain evidence="1">87-6 pot B 2015</strain>
    </source>
</reference>
<proteinExistence type="predicted"/>
<keyword evidence="2" id="KW-1185">Reference proteome</keyword>
<feature type="non-terminal residue" evidence="1">
    <location>
        <position position="1"/>
    </location>
</feature>
<feature type="non-terminal residue" evidence="1">
    <location>
        <position position="44"/>
    </location>
</feature>
<evidence type="ECO:0000313" key="2">
    <source>
        <dbReference type="Proteomes" id="UP000789375"/>
    </source>
</evidence>